<dbReference type="SUPFAM" id="SSF51735">
    <property type="entry name" value="NAD(P)-binding Rossmann-fold domains"/>
    <property type="match status" value="1"/>
</dbReference>
<comment type="catalytic activity">
    <reaction evidence="16">
        <text>a (3S)-3-hydroxyacyl-CoA = a (2E)-enoyl-CoA + H2O</text>
        <dbReference type="Rhea" id="RHEA:16105"/>
        <dbReference type="ChEBI" id="CHEBI:15377"/>
        <dbReference type="ChEBI" id="CHEBI:57318"/>
        <dbReference type="ChEBI" id="CHEBI:58856"/>
        <dbReference type="EC" id="4.2.1.17"/>
    </reaction>
</comment>
<dbReference type="SUPFAM" id="SSF48179">
    <property type="entry name" value="6-phosphogluconate dehydrogenase C-terminal domain-like"/>
    <property type="match status" value="2"/>
</dbReference>
<dbReference type="GO" id="GO:0006635">
    <property type="term" value="P:fatty acid beta-oxidation"/>
    <property type="evidence" value="ECO:0007669"/>
    <property type="project" value="UniProtKB-UniPathway"/>
</dbReference>
<dbReference type="GO" id="GO:0003857">
    <property type="term" value="F:(3S)-3-hydroxyacyl-CoA dehydrogenase (NAD+) activity"/>
    <property type="evidence" value="ECO:0007669"/>
    <property type="project" value="TreeGrafter"/>
</dbReference>
<evidence type="ECO:0000256" key="5">
    <source>
        <dbReference type="ARBA" id="ARBA00007005"/>
    </source>
</evidence>
<protein>
    <recommendedName>
        <fullName evidence="23">3-hydroxyacyl-CoA dehydrogenase</fullName>
    </recommendedName>
</protein>
<evidence type="ECO:0000256" key="10">
    <source>
        <dbReference type="ARBA" id="ARBA00023098"/>
    </source>
</evidence>
<dbReference type="Pfam" id="PF02737">
    <property type="entry name" value="3HCDH_N"/>
    <property type="match status" value="1"/>
</dbReference>
<keyword evidence="12" id="KW-0413">Isomerase</keyword>
<comment type="catalytic activity">
    <reaction evidence="15">
        <text>(3S)-3-hydroxybutanoyl-CoA = (3R)-3-hydroxybutanoyl-CoA</text>
        <dbReference type="Rhea" id="RHEA:21760"/>
        <dbReference type="ChEBI" id="CHEBI:57315"/>
        <dbReference type="ChEBI" id="CHEBI:57316"/>
        <dbReference type="EC" id="5.1.2.3"/>
    </reaction>
</comment>
<evidence type="ECO:0000256" key="13">
    <source>
        <dbReference type="ARBA" id="ARBA00023239"/>
    </source>
</evidence>
<evidence type="ECO:0000256" key="1">
    <source>
        <dbReference type="ARBA" id="ARBA00000452"/>
    </source>
</evidence>
<dbReference type="FunFam" id="1.10.1040.50:FF:000004">
    <property type="entry name" value="Peroxisomal fatty acid beta-oxidation multifunctional protein"/>
    <property type="match status" value="1"/>
</dbReference>
<dbReference type="PANTHER" id="PTHR23309">
    <property type="entry name" value="3-HYDROXYACYL-COA DEHYROGENASE"/>
    <property type="match status" value="1"/>
</dbReference>
<evidence type="ECO:0000256" key="14">
    <source>
        <dbReference type="ARBA" id="ARBA00023268"/>
    </source>
</evidence>
<evidence type="ECO:0000256" key="17">
    <source>
        <dbReference type="ARBA" id="ARBA00023717"/>
    </source>
</evidence>
<evidence type="ECO:0000313" key="22">
    <source>
        <dbReference type="Proteomes" id="UP000541444"/>
    </source>
</evidence>
<dbReference type="GO" id="GO:0005777">
    <property type="term" value="C:peroxisome"/>
    <property type="evidence" value="ECO:0007669"/>
    <property type="project" value="UniProtKB-SubCell"/>
</dbReference>
<feature type="domain" description="3-hydroxyacyl-CoA dehydrogenase NAD binding" evidence="20">
    <location>
        <begin position="323"/>
        <end position="501"/>
    </location>
</feature>
<dbReference type="FunFam" id="3.40.50.720:FF:000009">
    <property type="entry name" value="Fatty oxidation complex, alpha subunit"/>
    <property type="match status" value="1"/>
</dbReference>
<evidence type="ECO:0000256" key="12">
    <source>
        <dbReference type="ARBA" id="ARBA00023235"/>
    </source>
</evidence>
<dbReference type="InterPro" id="IPR036291">
    <property type="entry name" value="NAD(P)-bd_dom_sf"/>
</dbReference>
<gene>
    <name evidence="21" type="ORF">GIB67_003815</name>
</gene>
<evidence type="ECO:0000256" key="9">
    <source>
        <dbReference type="ARBA" id="ARBA00023027"/>
    </source>
</evidence>
<keyword evidence="7" id="KW-0276">Fatty acid metabolism</keyword>
<sequence length="734" mass="80190">MANKGRTTMEVGADGVAVITLINPPVNSLSLDVLTSLKESYKQAVQRDDVKAIVITVMELTCGDPLSGARGKFSGGFDITAFGGLQAGKMEQPKPGYISVEIVTDTLEGARKPSVAAIDGLALGGGLEIAMACHARISTATAQLGLPELQLGIIPGFGGTQRLPRLVGLSKALEMMLTSKPIKGEEAHALGLVDAIVSPDELVNTARRWALDILERRKPWVVSLYKTEKLEPLGEAREILKFARVQIRKQAPNLKHPLVCIDVIEEGIISGSRAGLWKEAEAFQALLHSETCKSLVHLFFAQRGVSKVPGVTDKGLVPRTVKKVAIIGGGLMGSGIATALILSNYPVVLKEVNEKFLQSGIDRVKANLQSRVKKGKMSQEKLEKTFSLLKGALDYESFKDVDMVIEAVIENVALKQQIFSDIEKYCPPHCILASNTSTIDLNLIGEKTQSNDRIIGAHFFSPAHVMPLLEIVRTQRTSPQVIMDLMDVGKKIKKTPVVVGNCTGFAVNRMFFPYPQAATILVERGTNLYKIDRAITKFGMPIGPFRMVDLAGFGVAIATGMQFLESFPERCYKSMMIPLMQEDKRAGEATRKGFYTYDNKRKASPDPEVQKYVEKARNISDVKIDPKLVNLSDKDIVEMVFFPVVNEACRVLAEGIAVKAADLDIAAIMGMGFPPYRGGIMFWADSLGSKYIYSRLEEWTKLYGEFFKPSAYLAERASKGASLSAPAEQGKSRL</sequence>
<comment type="similarity">
    <text evidence="6">In the N-terminal section; belongs to the enoyl-CoA hydratase/isomerase family.</text>
</comment>
<dbReference type="Gene3D" id="3.90.226.10">
    <property type="entry name" value="2-enoyl-CoA Hydratase, Chain A, domain 1"/>
    <property type="match status" value="1"/>
</dbReference>
<dbReference type="OrthoDB" id="2018133at2759"/>
<dbReference type="InterPro" id="IPR001753">
    <property type="entry name" value="Enoyl-CoA_hydra/iso"/>
</dbReference>
<evidence type="ECO:0008006" key="23">
    <source>
        <dbReference type="Google" id="ProtNLM"/>
    </source>
</evidence>
<dbReference type="GO" id="GO:0070403">
    <property type="term" value="F:NAD+ binding"/>
    <property type="evidence" value="ECO:0007669"/>
    <property type="project" value="InterPro"/>
</dbReference>
<dbReference type="GO" id="GO:0004165">
    <property type="term" value="F:delta(3)-delta(2)-enoyl-CoA isomerase activity"/>
    <property type="evidence" value="ECO:0007669"/>
    <property type="project" value="UniProtKB-EC"/>
</dbReference>
<evidence type="ECO:0000256" key="15">
    <source>
        <dbReference type="ARBA" id="ARBA00023701"/>
    </source>
</evidence>
<dbReference type="InterPro" id="IPR006176">
    <property type="entry name" value="3-OHacyl-CoA_DH_NAD-bd"/>
</dbReference>
<dbReference type="FunFam" id="3.90.226.10:FF:000025">
    <property type="entry name" value="Peroxisomal fatty acid beta-oxidation multifunctional protein"/>
    <property type="match status" value="1"/>
</dbReference>
<comment type="pathway">
    <text evidence="4">Lipid metabolism; fatty acid beta-oxidation.</text>
</comment>
<evidence type="ECO:0000256" key="16">
    <source>
        <dbReference type="ARBA" id="ARBA00023709"/>
    </source>
</evidence>
<evidence type="ECO:0000256" key="4">
    <source>
        <dbReference type="ARBA" id="ARBA00005005"/>
    </source>
</evidence>
<comment type="catalytic activity">
    <reaction evidence="17">
        <text>a 4-saturated-(3S)-3-hydroxyacyl-CoA = a (3E)-enoyl-CoA + H2O</text>
        <dbReference type="Rhea" id="RHEA:20724"/>
        <dbReference type="ChEBI" id="CHEBI:15377"/>
        <dbReference type="ChEBI" id="CHEBI:58521"/>
        <dbReference type="ChEBI" id="CHEBI:137480"/>
        <dbReference type="EC" id="4.2.1.17"/>
    </reaction>
</comment>
<dbReference type="InterPro" id="IPR006108">
    <property type="entry name" value="3HC_DH_C"/>
</dbReference>
<dbReference type="Gene3D" id="3.40.50.720">
    <property type="entry name" value="NAD(P)-binding Rossmann-like Domain"/>
    <property type="match status" value="1"/>
</dbReference>
<evidence type="ECO:0000256" key="11">
    <source>
        <dbReference type="ARBA" id="ARBA00023140"/>
    </source>
</evidence>
<dbReference type="PANTHER" id="PTHR23309:SF9">
    <property type="entry name" value="PEROXISOMAL FATTY ACID BETA-OXIDATION MULTIFUNCTIONAL PROTEIN MFP2"/>
    <property type="match status" value="1"/>
</dbReference>
<evidence type="ECO:0000256" key="3">
    <source>
        <dbReference type="ARBA" id="ARBA00004275"/>
    </source>
</evidence>
<dbReference type="InterPro" id="IPR029045">
    <property type="entry name" value="ClpP/crotonase-like_dom_sf"/>
</dbReference>
<comment type="caution">
    <text evidence="21">The sequence shown here is derived from an EMBL/GenBank/DDBJ whole genome shotgun (WGS) entry which is preliminary data.</text>
</comment>
<keyword evidence="10" id="KW-0443">Lipid metabolism</keyword>
<dbReference type="UniPathway" id="UPA00659"/>
<organism evidence="21 22">
    <name type="scientific">Kingdonia uniflora</name>
    <dbReference type="NCBI Taxonomy" id="39325"/>
    <lineage>
        <taxon>Eukaryota</taxon>
        <taxon>Viridiplantae</taxon>
        <taxon>Streptophyta</taxon>
        <taxon>Embryophyta</taxon>
        <taxon>Tracheophyta</taxon>
        <taxon>Spermatophyta</taxon>
        <taxon>Magnoliopsida</taxon>
        <taxon>Ranunculales</taxon>
        <taxon>Circaeasteraceae</taxon>
        <taxon>Kingdonia</taxon>
    </lineage>
</organism>
<keyword evidence="8" id="KW-0560">Oxidoreductase</keyword>
<name>A0A7J7P3U2_9MAGN</name>
<dbReference type="AlphaFoldDB" id="A0A7J7P3U2"/>
<evidence type="ECO:0000256" key="6">
    <source>
        <dbReference type="ARBA" id="ARBA00008750"/>
    </source>
</evidence>
<proteinExistence type="inferred from homology"/>
<evidence type="ECO:0000259" key="20">
    <source>
        <dbReference type="Pfam" id="PF02737"/>
    </source>
</evidence>
<comment type="catalytic activity">
    <reaction evidence="2">
        <text>a (3E)-enoyl-CoA = a 4-saturated (2E)-enoyl-CoA</text>
        <dbReference type="Rhea" id="RHEA:45228"/>
        <dbReference type="ChEBI" id="CHEBI:58521"/>
        <dbReference type="ChEBI" id="CHEBI:85097"/>
        <dbReference type="EC" id="5.3.3.8"/>
    </reaction>
</comment>
<dbReference type="CDD" id="cd06558">
    <property type="entry name" value="crotonase-like"/>
    <property type="match status" value="1"/>
</dbReference>
<comment type="catalytic activity">
    <reaction evidence="1">
        <text>a (3Z)-enoyl-CoA = a 4-saturated (2E)-enoyl-CoA</text>
        <dbReference type="Rhea" id="RHEA:45900"/>
        <dbReference type="ChEBI" id="CHEBI:85097"/>
        <dbReference type="ChEBI" id="CHEBI:85489"/>
        <dbReference type="EC" id="5.3.3.8"/>
    </reaction>
</comment>
<keyword evidence="14" id="KW-0511">Multifunctional enzyme</keyword>
<keyword evidence="9" id="KW-0520">NAD</keyword>
<dbReference type="GO" id="GO:0008692">
    <property type="term" value="F:3-hydroxybutyryl-CoA epimerase activity"/>
    <property type="evidence" value="ECO:0007669"/>
    <property type="project" value="UniProtKB-EC"/>
</dbReference>
<dbReference type="Proteomes" id="UP000541444">
    <property type="component" value="Unassembled WGS sequence"/>
</dbReference>
<dbReference type="EMBL" id="JACGCM010000310">
    <property type="protein sequence ID" value="KAF6173814.1"/>
    <property type="molecule type" value="Genomic_DNA"/>
</dbReference>
<comment type="subcellular location">
    <subcellularLocation>
        <location evidence="3">Peroxisome</location>
    </subcellularLocation>
</comment>
<dbReference type="Pfam" id="PF00725">
    <property type="entry name" value="3HCDH"/>
    <property type="match status" value="1"/>
</dbReference>
<dbReference type="InterPro" id="IPR018376">
    <property type="entry name" value="Enoyl-CoA_hyd/isom_CS"/>
</dbReference>
<dbReference type="GO" id="GO:0004300">
    <property type="term" value="F:enoyl-CoA hydratase activity"/>
    <property type="evidence" value="ECO:0007669"/>
    <property type="project" value="UniProtKB-EC"/>
</dbReference>
<comment type="similarity">
    <text evidence="18">Belongs to the enoyl-CoA hydratase/isomerase family.</text>
</comment>
<evidence type="ECO:0000259" key="19">
    <source>
        <dbReference type="Pfam" id="PF00725"/>
    </source>
</evidence>
<evidence type="ECO:0000256" key="8">
    <source>
        <dbReference type="ARBA" id="ARBA00023002"/>
    </source>
</evidence>
<reference evidence="21 22" key="1">
    <citation type="journal article" date="2020" name="IScience">
        <title>Genome Sequencing of the Endangered Kingdonia uniflora (Circaeasteraceae, Ranunculales) Reveals Potential Mechanisms of Evolutionary Specialization.</title>
        <authorList>
            <person name="Sun Y."/>
            <person name="Deng T."/>
            <person name="Zhang A."/>
            <person name="Moore M.J."/>
            <person name="Landis J.B."/>
            <person name="Lin N."/>
            <person name="Zhang H."/>
            <person name="Zhang X."/>
            <person name="Huang J."/>
            <person name="Zhang X."/>
            <person name="Sun H."/>
            <person name="Wang H."/>
        </authorList>
    </citation>
    <scope>NUCLEOTIDE SEQUENCE [LARGE SCALE GENOMIC DNA]</scope>
    <source>
        <strain evidence="21">TB1705</strain>
        <tissue evidence="21">Leaf</tissue>
    </source>
</reference>
<dbReference type="InterPro" id="IPR008927">
    <property type="entry name" value="6-PGluconate_DH-like_C_sf"/>
</dbReference>
<dbReference type="Pfam" id="PF00378">
    <property type="entry name" value="ECH_1"/>
    <property type="match status" value="1"/>
</dbReference>
<feature type="domain" description="3-hydroxyacyl-CoA dehydrogenase C-terminal" evidence="19">
    <location>
        <begin position="504"/>
        <end position="597"/>
    </location>
</feature>
<keyword evidence="11" id="KW-0576">Peroxisome</keyword>
<keyword evidence="13" id="KW-0456">Lyase</keyword>
<evidence type="ECO:0000256" key="18">
    <source>
        <dbReference type="RuleBase" id="RU003707"/>
    </source>
</evidence>
<evidence type="ECO:0000313" key="21">
    <source>
        <dbReference type="EMBL" id="KAF6173814.1"/>
    </source>
</evidence>
<accession>A0A7J7P3U2</accession>
<dbReference type="PROSITE" id="PS00166">
    <property type="entry name" value="ENOYL_COA_HYDRATASE"/>
    <property type="match status" value="1"/>
</dbReference>
<evidence type="ECO:0000256" key="2">
    <source>
        <dbReference type="ARBA" id="ARBA00000765"/>
    </source>
</evidence>
<keyword evidence="22" id="KW-1185">Reference proteome</keyword>
<comment type="similarity">
    <text evidence="5">In the central section; belongs to the 3-hydroxyacyl-CoA dehydrogenase family.</text>
</comment>
<evidence type="ECO:0000256" key="7">
    <source>
        <dbReference type="ARBA" id="ARBA00022832"/>
    </source>
</evidence>
<dbReference type="SUPFAM" id="SSF52096">
    <property type="entry name" value="ClpP/crotonase"/>
    <property type="match status" value="1"/>
</dbReference>
<dbReference type="Gene3D" id="1.10.1040.50">
    <property type="match status" value="1"/>
</dbReference>